<dbReference type="PROSITE" id="PS00198">
    <property type="entry name" value="4FE4S_FER_1"/>
    <property type="match status" value="2"/>
</dbReference>
<evidence type="ECO:0000256" key="3">
    <source>
        <dbReference type="ARBA" id="ARBA00022723"/>
    </source>
</evidence>
<feature type="domain" description="4Fe-4S ferredoxin-type" evidence="8">
    <location>
        <begin position="429"/>
        <end position="461"/>
    </location>
</feature>
<dbReference type="GO" id="GO:0046872">
    <property type="term" value="F:metal ion binding"/>
    <property type="evidence" value="ECO:0007669"/>
    <property type="project" value="UniProtKB-KW"/>
</dbReference>
<keyword evidence="7" id="KW-0812">Transmembrane</keyword>
<dbReference type="Gene3D" id="3.30.70.20">
    <property type="match status" value="4"/>
</dbReference>
<evidence type="ECO:0000259" key="8">
    <source>
        <dbReference type="PROSITE" id="PS51379"/>
    </source>
</evidence>
<dbReference type="EMBL" id="JABAEW010000001">
    <property type="protein sequence ID" value="NMD85140.1"/>
    <property type="molecule type" value="Genomic_DNA"/>
</dbReference>
<dbReference type="PANTHER" id="PTHR30176">
    <property type="entry name" value="FERREDOXIN-TYPE PROTEIN NAPH"/>
    <property type="match status" value="1"/>
</dbReference>
<protein>
    <submittedName>
        <fullName evidence="9">4Fe-4S binding protein</fullName>
    </submittedName>
</protein>
<sequence>MRRLPRILRIVAAAVSLVISLSLFCGSGVALSNWAAFQLGPALARLAAAFTFGALGIAVLILALTFLFGRFYCVLLCPLGILQDLIGALSFRKSRPVKNFPLVRYWVLLAALLALALGWAIGWRLLDPFSEFGAIAGGVGARIHTALYNHWNPETTLPVRPGFGWSLAAGLVPLAILTALVVWKKRIYCTAVCPVGTLLGLAAKSGWFRLTLDKEQCVKCGKCVRSCPSGCIALAKGEIDNERCVRCMNCFSACPVGAIHYGHPAAAPAPVDVDRRRLLIGGAATAAVTVAAVCGFKPTAKQAAADQGAVYPPGAGSAARFRSKCTGCQLCVVNCRGNVLRPAGDGADTVHLKFDRGMCEFNCDNCGRVCPTGAIVPMALPDKRRCRIGLAEYIPPLCVAVADGTDCGACAEHCPTGALRMEPDSRGIRIPKLTSELCIGCGSCEYACPVRPERAIVVRPVPIQVRSTAPEEYFRTHAKPAEPAPAGDDGWLI</sequence>
<keyword evidence="4" id="KW-0249">Electron transport</keyword>
<dbReference type="InterPro" id="IPR017900">
    <property type="entry name" value="4Fe4S_Fe_S_CS"/>
</dbReference>
<name>A0A848AU51_9BACT</name>
<dbReference type="InterPro" id="IPR051684">
    <property type="entry name" value="Electron_Trans/Redox"/>
</dbReference>
<dbReference type="Pfam" id="PF00037">
    <property type="entry name" value="Fer4"/>
    <property type="match status" value="1"/>
</dbReference>
<dbReference type="CDD" id="cd16373">
    <property type="entry name" value="DMSOR_beta_like"/>
    <property type="match status" value="1"/>
</dbReference>
<dbReference type="PROSITE" id="PS51379">
    <property type="entry name" value="4FE4S_FER_2"/>
    <property type="match status" value="6"/>
</dbReference>
<dbReference type="SUPFAM" id="SSF54862">
    <property type="entry name" value="4Fe-4S ferredoxins"/>
    <property type="match status" value="2"/>
</dbReference>
<evidence type="ECO:0000256" key="5">
    <source>
        <dbReference type="ARBA" id="ARBA00023004"/>
    </source>
</evidence>
<keyword evidence="6" id="KW-0411">Iron-sulfur</keyword>
<dbReference type="Proteomes" id="UP000576225">
    <property type="component" value="Unassembled WGS sequence"/>
</dbReference>
<feature type="domain" description="4Fe-4S ferredoxin-type" evidence="8">
    <location>
        <begin position="208"/>
        <end position="237"/>
    </location>
</feature>
<evidence type="ECO:0000256" key="1">
    <source>
        <dbReference type="ARBA" id="ARBA00022448"/>
    </source>
</evidence>
<accession>A0A848AU51</accession>
<evidence type="ECO:0000313" key="10">
    <source>
        <dbReference type="Proteomes" id="UP000576225"/>
    </source>
</evidence>
<keyword evidence="7" id="KW-0472">Membrane</keyword>
<gene>
    <name evidence="9" type="ORF">HF882_00930</name>
</gene>
<evidence type="ECO:0000313" key="9">
    <source>
        <dbReference type="EMBL" id="NMD85140.1"/>
    </source>
</evidence>
<comment type="caution">
    <text evidence="9">The sequence shown here is derived from an EMBL/GenBank/DDBJ whole genome shotgun (WGS) entry which is preliminary data.</text>
</comment>
<reference evidence="9 10" key="1">
    <citation type="submission" date="2020-04" db="EMBL/GenBank/DDBJ databases">
        <authorList>
            <person name="Hitch T.C.A."/>
            <person name="Wylensek D."/>
            <person name="Clavel T."/>
        </authorList>
    </citation>
    <scope>NUCLEOTIDE SEQUENCE [LARGE SCALE GENOMIC DNA]</scope>
    <source>
        <strain evidence="9 10">COR2-253-APC-1A</strain>
    </source>
</reference>
<dbReference type="Pfam" id="PF12838">
    <property type="entry name" value="Fer4_7"/>
    <property type="match status" value="3"/>
</dbReference>
<dbReference type="Pfam" id="PF12801">
    <property type="entry name" value="Fer4_5"/>
    <property type="match status" value="1"/>
</dbReference>
<feature type="domain" description="4Fe-4S ferredoxin-type" evidence="8">
    <location>
        <begin position="316"/>
        <end position="345"/>
    </location>
</feature>
<feature type="domain" description="4Fe-4S ferredoxin-type" evidence="8">
    <location>
        <begin position="350"/>
        <end position="380"/>
    </location>
</feature>
<dbReference type="GO" id="GO:0005886">
    <property type="term" value="C:plasma membrane"/>
    <property type="evidence" value="ECO:0007669"/>
    <property type="project" value="TreeGrafter"/>
</dbReference>
<evidence type="ECO:0000256" key="2">
    <source>
        <dbReference type="ARBA" id="ARBA00022485"/>
    </source>
</evidence>
<keyword evidence="2" id="KW-0004">4Fe-4S</keyword>
<dbReference type="GO" id="GO:0051539">
    <property type="term" value="F:4 iron, 4 sulfur cluster binding"/>
    <property type="evidence" value="ECO:0007669"/>
    <property type="project" value="UniProtKB-KW"/>
</dbReference>
<keyword evidence="5" id="KW-0408">Iron</keyword>
<keyword evidence="3" id="KW-0479">Metal-binding</keyword>
<dbReference type="RefSeq" id="WP_168961224.1">
    <property type="nucleotide sequence ID" value="NZ_JABAEW010000001.1"/>
</dbReference>
<dbReference type="PANTHER" id="PTHR30176:SF3">
    <property type="entry name" value="FERREDOXIN-TYPE PROTEIN NAPH"/>
    <property type="match status" value="1"/>
</dbReference>
<dbReference type="AlphaFoldDB" id="A0A848AU51"/>
<feature type="domain" description="4Fe-4S ferredoxin-type" evidence="8">
    <location>
        <begin position="238"/>
        <end position="264"/>
    </location>
</feature>
<evidence type="ECO:0000256" key="6">
    <source>
        <dbReference type="ARBA" id="ARBA00023014"/>
    </source>
</evidence>
<keyword evidence="7" id="KW-1133">Transmembrane helix</keyword>
<organism evidence="9 10">
    <name type="scientific">Victivallis vadensis</name>
    <dbReference type="NCBI Taxonomy" id="172901"/>
    <lineage>
        <taxon>Bacteria</taxon>
        <taxon>Pseudomonadati</taxon>
        <taxon>Lentisphaerota</taxon>
        <taxon>Lentisphaeria</taxon>
        <taxon>Victivallales</taxon>
        <taxon>Victivallaceae</taxon>
        <taxon>Victivallis</taxon>
    </lineage>
</organism>
<feature type="domain" description="4Fe-4S ferredoxin-type" evidence="8">
    <location>
        <begin position="395"/>
        <end position="424"/>
    </location>
</feature>
<proteinExistence type="predicted"/>
<dbReference type="InterPro" id="IPR017896">
    <property type="entry name" value="4Fe4S_Fe-S-bd"/>
</dbReference>
<feature type="transmembrane region" description="Helical" evidence="7">
    <location>
        <begin position="42"/>
        <end position="64"/>
    </location>
</feature>
<feature type="transmembrane region" description="Helical" evidence="7">
    <location>
        <begin position="103"/>
        <end position="125"/>
    </location>
</feature>
<feature type="transmembrane region" description="Helical" evidence="7">
    <location>
        <begin position="163"/>
        <end position="183"/>
    </location>
</feature>
<evidence type="ECO:0000256" key="7">
    <source>
        <dbReference type="SAM" id="Phobius"/>
    </source>
</evidence>
<evidence type="ECO:0000256" key="4">
    <source>
        <dbReference type="ARBA" id="ARBA00022982"/>
    </source>
</evidence>
<keyword evidence="1" id="KW-0813">Transport</keyword>